<dbReference type="InterPro" id="IPR046906">
    <property type="entry name" value="Mab-21_HhH/H2TH-like"/>
</dbReference>
<dbReference type="Proteomes" id="UP000814243">
    <property type="component" value="Unassembled WGS sequence"/>
</dbReference>
<evidence type="ECO:0000313" key="16">
    <source>
        <dbReference type="EMBL" id="KAH9642878.1"/>
    </source>
</evidence>
<evidence type="ECO:0000256" key="7">
    <source>
        <dbReference type="ARBA" id="ARBA00022741"/>
    </source>
</evidence>
<evidence type="ECO:0000313" key="17">
    <source>
        <dbReference type="Proteomes" id="UP000814243"/>
    </source>
</evidence>
<comment type="cofactor">
    <cofactor evidence="1">
        <name>Mn(2+)</name>
        <dbReference type="ChEBI" id="CHEBI:29035"/>
    </cofactor>
</comment>
<feature type="region of interest" description="Disordered" evidence="12">
    <location>
        <begin position="41"/>
        <end position="74"/>
    </location>
</feature>
<dbReference type="PANTHER" id="PTHR10656:SF42">
    <property type="entry name" value="CYCLIC GMP-AMP SYNTHASE-LIKE PROTEIN-RELATED"/>
    <property type="match status" value="1"/>
</dbReference>
<evidence type="ECO:0000256" key="10">
    <source>
        <dbReference type="ARBA" id="ARBA00023134"/>
    </source>
</evidence>
<dbReference type="Gene3D" id="3.30.460.90">
    <property type="match status" value="1"/>
</dbReference>
<evidence type="ECO:0000256" key="11">
    <source>
        <dbReference type="ARBA" id="ARBA00023211"/>
    </source>
</evidence>
<keyword evidence="6" id="KW-0479">Metal-binding</keyword>
<evidence type="ECO:0000256" key="3">
    <source>
        <dbReference type="ARBA" id="ARBA00008307"/>
    </source>
</evidence>
<name>A0A922MU69_SPOEX</name>
<feature type="domain" description="Mab-21-like nucleotidyltransferase" evidence="14">
    <location>
        <begin position="173"/>
        <end position="381"/>
    </location>
</feature>
<keyword evidence="7" id="KW-0547">Nucleotide-binding</keyword>
<protein>
    <recommendedName>
        <fullName evidence="18">Cyclic GMP-AMP synthase</fullName>
    </recommendedName>
</protein>
<evidence type="ECO:0000256" key="13">
    <source>
        <dbReference type="SAM" id="Phobius"/>
    </source>
</evidence>
<keyword evidence="10" id="KW-0342">GTP-binding</keyword>
<reference evidence="16" key="1">
    <citation type="journal article" date="2021" name="G3 (Bethesda)">
        <title>Genome and transcriptome analysis of the beet armyworm Spodoptera exigua reveals targets for pest control. .</title>
        <authorList>
            <person name="Simon S."/>
            <person name="Breeschoten T."/>
            <person name="Jansen H.J."/>
            <person name="Dirks R.P."/>
            <person name="Schranz M.E."/>
            <person name="Ros V.I.D."/>
        </authorList>
    </citation>
    <scope>NUCLEOTIDE SEQUENCE</scope>
    <source>
        <strain evidence="16">TB_SE_WUR_2020</strain>
    </source>
</reference>
<comment type="cofactor">
    <cofactor evidence="2">
        <name>Mg(2+)</name>
        <dbReference type="ChEBI" id="CHEBI:18420"/>
    </cofactor>
</comment>
<dbReference type="SMART" id="SM01265">
    <property type="entry name" value="Mab-21"/>
    <property type="match status" value="1"/>
</dbReference>
<dbReference type="GO" id="GO:0005525">
    <property type="term" value="F:GTP binding"/>
    <property type="evidence" value="ECO:0007669"/>
    <property type="project" value="UniProtKB-KW"/>
</dbReference>
<keyword evidence="4" id="KW-0808">Transferase</keyword>
<keyword evidence="9" id="KW-0460">Magnesium</keyword>
<feature type="transmembrane region" description="Helical" evidence="13">
    <location>
        <begin position="15"/>
        <end position="37"/>
    </location>
</feature>
<evidence type="ECO:0000259" key="15">
    <source>
        <dbReference type="Pfam" id="PF20266"/>
    </source>
</evidence>
<comment type="similarity">
    <text evidence="3">Belongs to the mab-21 family.</text>
</comment>
<feature type="domain" description="Mab-21-like HhH/H2TH-like" evidence="15">
    <location>
        <begin position="385"/>
        <end position="474"/>
    </location>
</feature>
<evidence type="ECO:0000259" key="14">
    <source>
        <dbReference type="Pfam" id="PF03281"/>
    </source>
</evidence>
<evidence type="ECO:0008006" key="18">
    <source>
        <dbReference type="Google" id="ProtNLM"/>
    </source>
</evidence>
<dbReference type="EMBL" id="JACEFF010000168">
    <property type="protein sequence ID" value="KAH9642878.1"/>
    <property type="molecule type" value="Genomic_DNA"/>
</dbReference>
<keyword evidence="13" id="KW-0812">Transmembrane</keyword>
<keyword evidence="8" id="KW-0067">ATP-binding</keyword>
<evidence type="ECO:0000256" key="5">
    <source>
        <dbReference type="ARBA" id="ARBA00022695"/>
    </source>
</evidence>
<dbReference type="InterPro" id="IPR046903">
    <property type="entry name" value="Mab-21-like_nuc_Trfase"/>
</dbReference>
<dbReference type="AlphaFoldDB" id="A0A922MU69"/>
<evidence type="ECO:0000256" key="8">
    <source>
        <dbReference type="ARBA" id="ARBA00022840"/>
    </source>
</evidence>
<dbReference type="Pfam" id="PF03281">
    <property type="entry name" value="Mab-21"/>
    <property type="match status" value="1"/>
</dbReference>
<dbReference type="InterPro" id="IPR024810">
    <property type="entry name" value="MAB21L/cGLR"/>
</dbReference>
<comment type="caution">
    <text evidence="16">The sequence shown here is derived from an EMBL/GenBank/DDBJ whole genome shotgun (WGS) entry which is preliminary data.</text>
</comment>
<organism evidence="16 17">
    <name type="scientific">Spodoptera exigua</name>
    <name type="common">Beet armyworm</name>
    <name type="synonym">Noctua fulgens</name>
    <dbReference type="NCBI Taxonomy" id="7107"/>
    <lineage>
        <taxon>Eukaryota</taxon>
        <taxon>Metazoa</taxon>
        <taxon>Ecdysozoa</taxon>
        <taxon>Arthropoda</taxon>
        <taxon>Hexapoda</taxon>
        <taxon>Insecta</taxon>
        <taxon>Pterygota</taxon>
        <taxon>Neoptera</taxon>
        <taxon>Endopterygota</taxon>
        <taxon>Lepidoptera</taxon>
        <taxon>Glossata</taxon>
        <taxon>Ditrysia</taxon>
        <taxon>Noctuoidea</taxon>
        <taxon>Noctuidae</taxon>
        <taxon>Amphipyrinae</taxon>
        <taxon>Spodoptera</taxon>
    </lineage>
</organism>
<evidence type="ECO:0000256" key="12">
    <source>
        <dbReference type="SAM" id="MobiDB-lite"/>
    </source>
</evidence>
<accession>A0A922MU69</accession>
<evidence type="ECO:0000256" key="9">
    <source>
        <dbReference type="ARBA" id="ARBA00022842"/>
    </source>
</evidence>
<keyword evidence="13" id="KW-1133">Transmembrane helix</keyword>
<dbReference type="GO" id="GO:0016779">
    <property type="term" value="F:nucleotidyltransferase activity"/>
    <property type="evidence" value="ECO:0007669"/>
    <property type="project" value="UniProtKB-KW"/>
</dbReference>
<evidence type="ECO:0000256" key="6">
    <source>
        <dbReference type="ARBA" id="ARBA00022723"/>
    </source>
</evidence>
<keyword evidence="13" id="KW-0472">Membrane</keyword>
<sequence length="513" mass="59417">MNNNNNNNNNGNGGWGPWAVATGVGVASALVGAMYLLSGSKKKEPEPEDRGPQARNVENRLRSDHSTSSNNSKVTSVPLYPFDLMERLMTSRGGPSFSSLSIEEVHNIPENPVITNLNSLLSDIYVRYIKLSDFGTHYRVFDTIFQAVHKKMKEVDPYYQKYSSTVQCCGSHFDNLRIDKPDEFDMDIVIGLPINIKVDPFNSDNSDIILEAKSPGYVQLKMGVQFQRLPMRDKEEWLINKTAYEWKDDSNYLLRSKFCDWFKSVVNKALNKFECTSNGRPVYYVEGVRYVIDKSESGPAMTLLISNSSRNFKLDVDLVPCFKFPESRWPISKSYRAIPPRCKKDYWMVVGKPNKGSQCSYDQSRSWRIALHNQERELMHHSYNLRQAIRLIKKLRDSLQMKKIASYYIKTLFYWEVMEINNPDYWQKNSPATLFKQMVGKLHQALVERNIPYFWNKQNNLIGTVPSQILANYEAKLRPLLEILEQPSQYKLVAKYLLTPAEFYDYNSKFLHI</sequence>
<dbReference type="PANTHER" id="PTHR10656">
    <property type="entry name" value="CELL FATE DETERMINING PROTEIN MAB21-RELATED"/>
    <property type="match status" value="1"/>
</dbReference>
<feature type="compositionally biased region" description="Basic and acidic residues" evidence="12">
    <location>
        <begin position="41"/>
        <end position="65"/>
    </location>
</feature>
<dbReference type="Gene3D" id="1.10.1410.40">
    <property type="match status" value="1"/>
</dbReference>
<keyword evidence="5" id="KW-0548">Nucleotidyltransferase</keyword>
<evidence type="ECO:0000256" key="2">
    <source>
        <dbReference type="ARBA" id="ARBA00001946"/>
    </source>
</evidence>
<dbReference type="GO" id="GO:0005524">
    <property type="term" value="F:ATP binding"/>
    <property type="evidence" value="ECO:0007669"/>
    <property type="project" value="UniProtKB-KW"/>
</dbReference>
<keyword evidence="11" id="KW-0464">Manganese</keyword>
<dbReference type="Pfam" id="PF20266">
    <property type="entry name" value="Mab-21_C"/>
    <property type="match status" value="1"/>
</dbReference>
<evidence type="ECO:0000256" key="1">
    <source>
        <dbReference type="ARBA" id="ARBA00001936"/>
    </source>
</evidence>
<dbReference type="GO" id="GO:0046872">
    <property type="term" value="F:metal ion binding"/>
    <property type="evidence" value="ECO:0007669"/>
    <property type="project" value="UniProtKB-KW"/>
</dbReference>
<proteinExistence type="inferred from homology"/>
<gene>
    <name evidence="16" type="ORF">HF086_005160</name>
</gene>
<evidence type="ECO:0000256" key="4">
    <source>
        <dbReference type="ARBA" id="ARBA00022679"/>
    </source>
</evidence>